<dbReference type="InterPro" id="IPR007484">
    <property type="entry name" value="Peptidase_M28"/>
</dbReference>
<evidence type="ECO:0000256" key="8">
    <source>
        <dbReference type="ARBA" id="ARBA00022824"/>
    </source>
</evidence>
<dbReference type="SUPFAM" id="SSF53187">
    <property type="entry name" value="Zn-dependent exopeptidases"/>
    <property type="match status" value="1"/>
</dbReference>
<evidence type="ECO:0000256" key="9">
    <source>
        <dbReference type="ARBA" id="ARBA00022833"/>
    </source>
</evidence>
<dbReference type="FunFam" id="3.40.630.10:FF:000008">
    <property type="entry name" value="Endoplasmic reticulum metallopeptidase 1"/>
    <property type="match status" value="1"/>
</dbReference>
<feature type="transmembrane region" description="Helical" evidence="15">
    <location>
        <begin position="34"/>
        <end position="57"/>
    </location>
</feature>
<dbReference type="GO" id="GO:0006508">
    <property type="term" value="P:proteolysis"/>
    <property type="evidence" value="ECO:0007669"/>
    <property type="project" value="UniProtKB-KW"/>
</dbReference>
<keyword evidence="13" id="KW-0325">Glycoprotein</keyword>
<dbReference type="InterPro" id="IPR053973">
    <property type="entry name" value="ERMP1-like_C"/>
</dbReference>
<evidence type="ECO:0000259" key="16">
    <source>
        <dbReference type="Pfam" id="PF04389"/>
    </source>
</evidence>
<keyword evidence="4" id="KW-0645">Protease</keyword>
<evidence type="ECO:0000256" key="6">
    <source>
        <dbReference type="ARBA" id="ARBA00022723"/>
    </source>
</evidence>
<evidence type="ECO:0000256" key="1">
    <source>
        <dbReference type="ARBA" id="ARBA00001947"/>
    </source>
</evidence>
<evidence type="ECO:0000259" key="17">
    <source>
        <dbReference type="Pfam" id="PF22248"/>
    </source>
</evidence>
<dbReference type="CDD" id="cd03875">
    <property type="entry name" value="M28_Fxna_like"/>
    <property type="match status" value="1"/>
</dbReference>
<keyword evidence="10 15" id="KW-1133">Transmembrane helix</keyword>
<dbReference type="KEGG" id="dhe:111603807"/>
<proteinExistence type="inferred from homology"/>
<comment type="subcellular location">
    <subcellularLocation>
        <location evidence="2">Endoplasmic reticulum membrane</location>
        <topology evidence="2">Multi-pass membrane protein</topology>
    </subcellularLocation>
</comment>
<feature type="transmembrane region" description="Helical" evidence="15">
    <location>
        <begin position="588"/>
        <end position="609"/>
    </location>
</feature>
<dbReference type="Pfam" id="PF04389">
    <property type="entry name" value="Peptidase_M28"/>
    <property type="match status" value="1"/>
</dbReference>
<dbReference type="Proteomes" id="UP000504633">
    <property type="component" value="Unplaced"/>
</dbReference>
<feature type="transmembrane region" description="Helical" evidence="15">
    <location>
        <begin position="492"/>
        <end position="513"/>
    </location>
</feature>
<comment type="similarity">
    <text evidence="3">Belongs to the peptidase M28 family.</text>
</comment>
<dbReference type="GO" id="GO:0046872">
    <property type="term" value="F:metal ion binding"/>
    <property type="evidence" value="ECO:0007669"/>
    <property type="project" value="UniProtKB-KW"/>
</dbReference>
<dbReference type="PANTHER" id="PTHR12147:SF22">
    <property type="entry name" value="ENDOPLASMIC RETICULUM METALLOPEPTIDASE 1"/>
    <property type="match status" value="1"/>
</dbReference>
<gene>
    <name evidence="20" type="primary">LOC111603807</name>
</gene>
<evidence type="ECO:0000256" key="11">
    <source>
        <dbReference type="ARBA" id="ARBA00023049"/>
    </source>
</evidence>
<dbReference type="Pfam" id="PF22248">
    <property type="entry name" value="ERMP1_C"/>
    <property type="match status" value="1"/>
</dbReference>
<feature type="transmembrane region" description="Helical" evidence="15">
    <location>
        <begin position="616"/>
        <end position="634"/>
    </location>
</feature>
<evidence type="ECO:0000256" key="15">
    <source>
        <dbReference type="SAM" id="Phobius"/>
    </source>
</evidence>
<evidence type="ECO:0000256" key="12">
    <source>
        <dbReference type="ARBA" id="ARBA00023136"/>
    </source>
</evidence>
<name>A0A6J1M7X1_DROHY</name>
<keyword evidence="19" id="KW-1185">Reference proteome</keyword>
<evidence type="ECO:0000256" key="3">
    <source>
        <dbReference type="ARBA" id="ARBA00010918"/>
    </source>
</evidence>
<keyword evidence="12 15" id="KW-0472">Membrane</keyword>
<feature type="transmembrane region" description="Helical" evidence="15">
    <location>
        <begin position="454"/>
        <end position="480"/>
    </location>
</feature>
<feature type="transmembrane region" description="Helical" evidence="15">
    <location>
        <begin position="383"/>
        <end position="404"/>
    </location>
</feature>
<dbReference type="InterPro" id="IPR053974">
    <property type="entry name" value="ERMP1_1-A_TM"/>
</dbReference>
<dbReference type="AlphaFoldDB" id="A0A6J1M7X1"/>
<keyword evidence="5 15" id="KW-0812">Transmembrane</keyword>
<dbReference type="PANTHER" id="PTHR12147">
    <property type="entry name" value="METALLOPEPTIDASE M28 FAMILY MEMBER"/>
    <property type="match status" value="1"/>
</dbReference>
<evidence type="ECO:0000313" key="19">
    <source>
        <dbReference type="Proteomes" id="UP000504633"/>
    </source>
</evidence>
<dbReference type="InterPro" id="IPR048024">
    <property type="entry name" value="Fxna-like_M28_dom"/>
</dbReference>
<feature type="domain" description="Endoplasmic reticulum metallopeptidase 1/1-A TM" evidence="18">
    <location>
        <begin position="417"/>
        <end position="631"/>
    </location>
</feature>
<sequence>MCDKEKLICNESGNRFEHKPKCGTKNEDSAKLPWYYAGGFILFWGLLFFAVVIPYLYRLPTALTMEDVKSHEFIAERAYKNLYYLSNIGTKMVGSKKNEIDTVQYLLKELNQIKQDSLKDYFDIEIDLSEVSGQFKYEDLIIVYQQVQNIVVKITSKNSTSDAYLLVNSHFDSKPETPSAGDAGFMIVTMLEVLRTMAATEQSFQHPIVFLFNGAEESSMLASHGFINQHKWAPNIKAVVNLDAAGSGGRELLAQTGPNYSWLVDYYNKYAKHPFGTTLNEEIYQTGALPSDSDFTIFKDHIPGLDLAQAINGFIYHTKYDLIDVIPQESLQNTGDNVLGIVRALSNATELEDMEAHRTGQAVYYDFLGLFFITYTADTGSVINFTVAGATLLFVFISMWRMAAVSNVSICHVIRWFILVLIIQSICFVLGLVLPIVVAFVMDKMGLSLTFFSTPILMIGLYVCPSLIGLSLPLTVYYSIQCHNKISCGYHLQLALHAQAVILAVLIICLTSFGLRSTYILMIPLLFYVIPLVLNLLITLHDRGYAWTGLLKICQIVPFVYSSYIFYLFIVVLVPMTGRSGSASNKDAFVAALCALGTILSLGFLVPLINTLRRPSLVIFTLIAITFISIYLASSTQLGFPYRAKTNGQRIAYLQVRNKFYEFDGTLSKDESGYLFSFQDRRKESLLLGTNVDLTGLTSIKSRCDKHMMCGMPLYDFRYVQNRLQSKWLPRSEPIEPPGTASLKMLNKTYLNSTTVRFDFSLTGPPQMSLFFEPNEDVTISNWSFLESYLQKPPPFPLSYHIFINYGIGNSPLKFFVDLTKQNGNLKVSLLQVGVSAHFVGAKGDASSEKLAASFPSYSIVATWPSLYQRYIF</sequence>
<dbReference type="Pfam" id="PF22249">
    <property type="entry name" value="ERMP1-TM"/>
    <property type="match status" value="1"/>
</dbReference>
<feature type="domain" description="Endoplasmic reticulum metallopeptidase 1-like C-terminal" evidence="17">
    <location>
        <begin position="647"/>
        <end position="871"/>
    </location>
</feature>
<evidence type="ECO:0000259" key="18">
    <source>
        <dbReference type="Pfam" id="PF22249"/>
    </source>
</evidence>
<accession>A0A6J1M7X1</accession>
<dbReference type="GO" id="GO:0008235">
    <property type="term" value="F:metalloexopeptidase activity"/>
    <property type="evidence" value="ECO:0007669"/>
    <property type="project" value="InterPro"/>
</dbReference>
<feature type="domain" description="Peptidase M28" evidence="16">
    <location>
        <begin position="149"/>
        <end position="340"/>
    </location>
</feature>
<evidence type="ECO:0000256" key="14">
    <source>
        <dbReference type="ARBA" id="ARBA00078796"/>
    </source>
</evidence>
<feature type="transmembrane region" description="Helical" evidence="15">
    <location>
        <begin position="519"/>
        <end position="538"/>
    </location>
</feature>
<evidence type="ECO:0000256" key="2">
    <source>
        <dbReference type="ARBA" id="ARBA00004477"/>
    </source>
</evidence>
<evidence type="ECO:0000256" key="13">
    <source>
        <dbReference type="ARBA" id="ARBA00023180"/>
    </source>
</evidence>
<dbReference type="OrthoDB" id="76293at2759"/>
<dbReference type="OMA" id="FKDHIPG"/>
<evidence type="ECO:0000256" key="10">
    <source>
        <dbReference type="ARBA" id="ARBA00022989"/>
    </source>
</evidence>
<organism evidence="19 20">
    <name type="scientific">Drosophila hydei</name>
    <name type="common">Fruit fly</name>
    <dbReference type="NCBI Taxonomy" id="7224"/>
    <lineage>
        <taxon>Eukaryota</taxon>
        <taxon>Metazoa</taxon>
        <taxon>Ecdysozoa</taxon>
        <taxon>Arthropoda</taxon>
        <taxon>Hexapoda</taxon>
        <taxon>Insecta</taxon>
        <taxon>Pterygota</taxon>
        <taxon>Neoptera</taxon>
        <taxon>Endopterygota</taxon>
        <taxon>Diptera</taxon>
        <taxon>Brachycera</taxon>
        <taxon>Muscomorpha</taxon>
        <taxon>Ephydroidea</taxon>
        <taxon>Drosophilidae</taxon>
        <taxon>Drosophila</taxon>
    </lineage>
</organism>
<comment type="cofactor">
    <cofactor evidence="1">
        <name>Zn(2+)</name>
        <dbReference type="ChEBI" id="CHEBI:29105"/>
    </cofactor>
</comment>
<dbReference type="InterPro" id="IPR045175">
    <property type="entry name" value="M28_fam"/>
</dbReference>
<dbReference type="RefSeq" id="XP_023177327.2">
    <property type="nucleotide sequence ID" value="XM_023321559.2"/>
</dbReference>
<feature type="transmembrane region" description="Helical" evidence="15">
    <location>
        <begin position="416"/>
        <end position="442"/>
    </location>
</feature>
<dbReference type="Gene3D" id="3.40.630.10">
    <property type="entry name" value="Zn peptidases"/>
    <property type="match status" value="1"/>
</dbReference>
<evidence type="ECO:0000256" key="7">
    <source>
        <dbReference type="ARBA" id="ARBA00022801"/>
    </source>
</evidence>
<evidence type="ECO:0000313" key="20">
    <source>
        <dbReference type="RefSeq" id="XP_023177327.2"/>
    </source>
</evidence>
<feature type="transmembrane region" description="Helical" evidence="15">
    <location>
        <begin position="550"/>
        <end position="576"/>
    </location>
</feature>
<keyword evidence="8" id="KW-0256">Endoplasmic reticulum</keyword>
<evidence type="ECO:0000256" key="5">
    <source>
        <dbReference type="ARBA" id="ARBA00022692"/>
    </source>
</evidence>
<evidence type="ECO:0000256" key="4">
    <source>
        <dbReference type="ARBA" id="ARBA00022670"/>
    </source>
</evidence>
<keyword evidence="11" id="KW-0482">Metalloprotease</keyword>
<keyword evidence="9" id="KW-0862">Zinc</keyword>
<keyword evidence="7" id="KW-0378">Hydrolase</keyword>
<reference evidence="20" key="1">
    <citation type="submission" date="2025-08" db="UniProtKB">
        <authorList>
            <consortium name="RefSeq"/>
        </authorList>
    </citation>
    <scope>IDENTIFICATION</scope>
    <source>
        <strain evidence="20">15085-1641.00</strain>
        <tissue evidence="20">Whole body</tissue>
    </source>
</reference>
<dbReference type="GO" id="GO:0005789">
    <property type="term" value="C:endoplasmic reticulum membrane"/>
    <property type="evidence" value="ECO:0007669"/>
    <property type="project" value="UniProtKB-SubCell"/>
</dbReference>
<dbReference type="GeneID" id="111603807"/>
<keyword evidence="6" id="KW-0479">Metal-binding</keyword>
<protein>
    <recommendedName>
        <fullName evidence="14">FXNA-like protease</fullName>
    </recommendedName>
</protein>